<dbReference type="PANTHER" id="PTHR22691:SF1">
    <property type="entry name" value="CENTROSOMAL PROTEIN CCDC61"/>
    <property type="match status" value="1"/>
</dbReference>
<feature type="region of interest" description="Disordered" evidence="8">
    <location>
        <begin position="102"/>
        <end position="121"/>
    </location>
</feature>
<protein>
    <recommendedName>
        <fullName evidence="7">Coiled-coil domain-containing protein 61</fullName>
    </recommendedName>
</protein>
<dbReference type="AlphaFoldDB" id="A0A5A8E9P8"/>
<accession>A0A5A8E9P8</accession>
<dbReference type="OrthoDB" id="568137at2759"/>
<reference evidence="9 10" key="1">
    <citation type="submission" date="2019-07" db="EMBL/GenBank/DDBJ databases">
        <title>Genomes of Cafeteria roenbergensis.</title>
        <authorList>
            <person name="Fischer M.G."/>
            <person name="Hackl T."/>
            <person name="Roman M."/>
        </authorList>
    </citation>
    <scope>NUCLEOTIDE SEQUENCE [LARGE SCALE GENOMIC DNA]</scope>
    <source>
        <strain evidence="9 10">E4-10P</strain>
    </source>
</reference>
<organism evidence="9 10">
    <name type="scientific">Cafeteria roenbergensis</name>
    <name type="common">Marine flagellate</name>
    <dbReference type="NCBI Taxonomy" id="33653"/>
    <lineage>
        <taxon>Eukaryota</taxon>
        <taxon>Sar</taxon>
        <taxon>Stramenopiles</taxon>
        <taxon>Bigyra</taxon>
        <taxon>Opalozoa</taxon>
        <taxon>Bicosoecida</taxon>
        <taxon>Cafeteriaceae</taxon>
        <taxon>Cafeteria</taxon>
    </lineage>
</organism>
<dbReference type="PANTHER" id="PTHR22691">
    <property type="entry name" value="YEAST SPT2-RELATED"/>
    <property type="match status" value="1"/>
</dbReference>
<gene>
    <name evidence="9" type="ORF">FNF27_03948</name>
</gene>
<evidence type="ECO:0000256" key="1">
    <source>
        <dbReference type="ARBA" id="ARBA00004120"/>
    </source>
</evidence>
<feature type="region of interest" description="Disordered" evidence="8">
    <location>
        <begin position="254"/>
        <end position="283"/>
    </location>
</feature>
<dbReference type="CDD" id="cd22284">
    <property type="entry name" value="HD_CCDC61_N"/>
    <property type="match status" value="1"/>
</dbReference>
<dbReference type="InterPro" id="IPR049733">
    <property type="entry name" value="CCDC61_N"/>
</dbReference>
<evidence type="ECO:0000313" key="9">
    <source>
        <dbReference type="EMBL" id="KAA0174573.1"/>
    </source>
</evidence>
<keyword evidence="3" id="KW-0175">Coiled coil</keyword>
<evidence type="ECO:0000256" key="5">
    <source>
        <dbReference type="ARBA" id="ARBA00023273"/>
    </source>
</evidence>
<comment type="subcellular location">
    <subcellularLocation>
        <location evidence="1">Cytoplasm</location>
        <location evidence="1">Cytoskeleton</location>
        <location evidence="1">Cilium basal body</location>
    </subcellularLocation>
</comment>
<keyword evidence="2" id="KW-0963">Cytoplasm</keyword>
<evidence type="ECO:0000256" key="8">
    <source>
        <dbReference type="SAM" id="MobiDB-lite"/>
    </source>
</evidence>
<evidence type="ECO:0000256" key="2">
    <source>
        <dbReference type="ARBA" id="ARBA00022490"/>
    </source>
</evidence>
<keyword evidence="5" id="KW-0966">Cell projection</keyword>
<evidence type="ECO:0000256" key="7">
    <source>
        <dbReference type="ARBA" id="ARBA00041518"/>
    </source>
</evidence>
<evidence type="ECO:0000256" key="4">
    <source>
        <dbReference type="ARBA" id="ARBA00023212"/>
    </source>
</evidence>
<evidence type="ECO:0000256" key="3">
    <source>
        <dbReference type="ARBA" id="ARBA00023054"/>
    </source>
</evidence>
<feature type="compositionally biased region" description="Low complexity" evidence="8">
    <location>
        <begin position="102"/>
        <end position="120"/>
    </location>
</feature>
<comment type="similarity">
    <text evidence="6">Belongs to the CCDC61 family.</text>
</comment>
<comment type="caution">
    <text evidence="9">The sequence shown here is derived from an EMBL/GenBank/DDBJ whole genome shotgun (WGS) entry which is preliminary data.</text>
</comment>
<dbReference type="GO" id="GO:0036064">
    <property type="term" value="C:ciliary basal body"/>
    <property type="evidence" value="ECO:0007669"/>
    <property type="project" value="TreeGrafter"/>
</dbReference>
<feature type="compositionally biased region" description="Basic and acidic residues" evidence="8">
    <location>
        <begin position="341"/>
        <end position="351"/>
    </location>
</feature>
<keyword evidence="4" id="KW-0206">Cytoskeleton</keyword>
<dbReference type="Proteomes" id="UP000322899">
    <property type="component" value="Unassembled WGS sequence"/>
</dbReference>
<evidence type="ECO:0000256" key="6">
    <source>
        <dbReference type="ARBA" id="ARBA00038217"/>
    </source>
</evidence>
<name>A0A5A8E9P8_CAFRO</name>
<feature type="region of interest" description="Disordered" evidence="8">
    <location>
        <begin position="305"/>
        <end position="351"/>
    </location>
</feature>
<dbReference type="EMBL" id="VLTO01000021">
    <property type="protein sequence ID" value="KAA0174573.1"/>
    <property type="molecule type" value="Genomic_DNA"/>
</dbReference>
<evidence type="ECO:0000313" key="10">
    <source>
        <dbReference type="Proteomes" id="UP000322899"/>
    </source>
</evidence>
<sequence length="371" mass="40117">MSSASIDHAVDITFHGTEYVLSVTTEGEDLLAVELEQEATGQRWTGRFTSRYIEDITHKTGNHKRFAVFVEMLLSAISQRSDSVYVDLLTYADLEALRSRKASSPSASGAGAPSSAPGGPHSRKRYLILTYTVEFDRVHYPLPLAFEDEPSAESMQRTIRRLRRDLAEQRSAAAGAPDPRAERELQALRVRLSEAREEAGRAKAEAREAVRQLANSEAARKEAEASYAALRTSGRKDAKRMQAEADQLRAKLEATEAATSKAADAIREGEAEAPNRVDSGPLEGQASLDAVDLLGSEVGAGSGLLSEGGGRASHLHPAVRREAWAGPPVEEPASDAGGHAPDPKSELTDIDSRLRALQSFLREAKTSGSRY</sequence>
<feature type="compositionally biased region" description="Basic and acidic residues" evidence="8">
    <location>
        <begin position="264"/>
        <end position="275"/>
    </location>
</feature>
<proteinExistence type="inferred from homology"/>